<evidence type="ECO:0000256" key="1">
    <source>
        <dbReference type="ARBA" id="ARBA00010617"/>
    </source>
</evidence>
<name>A0ABW2GKQ5_9ACTN</name>
<dbReference type="EMBL" id="JBHSZO010000030">
    <property type="protein sequence ID" value="MFC7220187.1"/>
    <property type="molecule type" value="Genomic_DNA"/>
</dbReference>
<comment type="caution">
    <text evidence="3">The sequence shown here is derived from an EMBL/GenBank/DDBJ whole genome shotgun (WGS) entry which is preliminary data.</text>
</comment>
<keyword evidence="2" id="KW-0479">Metal-binding</keyword>
<dbReference type="InterPro" id="IPR036396">
    <property type="entry name" value="Cyt_P450_sf"/>
</dbReference>
<dbReference type="PANTHER" id="PTHR46696:SF1">
    <property type="entry name" value="CYTOCHROME P450 YJIB-RELATED"/>
    <property type="match status" value="1"/>
</dbReference>
<dbReference type="InterPro" id="IPR017972">
    <property type="entry name" value="Cyt_P450_CS"/>
</dbReference>
<comment type="similarity">
    <text evidence="1 2">Belongs to the cytochrome P450 family.</text>
</comment>
<evidence type="ECO:0000313" key="4">
    <source>
        <dbReference type="Proteomes" id="UP001596413"/>
    </source>
</evidence>
<keyword evidence="2" id="KW-0408">Iron</keyword>
<dbReference type="PANTHER" id="PTHR46696">
    <property type="entry name" value="P450, PUTATIVE (EUROFUNG)-RELATED"/>
    <property type="match status" value="1"/>
</dbReference>
<accession>A0ABW2GKQ5</accession>
<sequence length="404" mass="44488">MDERLAALRAWQLDPYPHYRRARETAGLTFVPELDAWLVSRAQDVREVLRWPAEFSSANALTPDVMPGRDALAVLATGFGGYRAVVASDGDAHRRLRAPVNRGLTAAQVASSLPYATQRVAALLGGLLPAGRGELMRDYARRLPGQVIGRLLGLEPADVPAVVAGSYRAESLLFQPLDPEEQIRAAQDVVAMQHLLDSYARARRRDPRADLISETVYALAPGAGELSREQRNEIASQLQNLLAAGHFTTSALLGTTLLHLLRHREQWQLIVERPGLIPAAIEEAARYDSPVQGFRRITTRPVMLAGTELPAGASVFVAFGSANRDEHAVKDPDVFDITREPVRHLAFGYGVHGCPGHQLAEEQLRLTLEAFTARLPQLRLDPARPARMRPSMIHRSPAELHTVW</sequence>
<dbReference type="InterPro" id="IPR001128">
    <property type="entry name" value="Cyt_P450"/>
</dbReference>
<evidence type="ECO:0000313" key="3">
    <source>
        <dbReference type="EMBL" id="MFC7220187.1"/>
    </source>
</evidence>
<dbReference type="PRINTS" id="PR00359">
    <property type="entry name" value="BP450"/>
</dbReference>
<proteinExistence type="inferred from homology"/>
<keyword evidence="2" id="KW-0503">Monooxygenase</keyword>
<dbReference type="RefSeq" id="WP_386416707.1">
    <property type="nucleotide sequence ID" value="NZ_JBHSZO010000030.1"/>
</dbReference>
<keyword evidence="4" id="KW-1185">Reference proteome</keyword>
<dbReference type="Pfam" id="PF00067">
    <property type="entry name" value="p450"/>
    <property type="match status" value="1"/>
</dbReference>
<keyword evidence="2" id="KW-0349">Heme</keyword>
<reference evidence="4" key="1">
    <citation type="journal article" date="2019" name="Int. J. Syst. Evol. Microbiol.">
        <title>The Global Catalogue of Microorganisms (GCM) 10K type strain sequencing project: providing services to taxonomists for standard genome sequencing and annotation.</title>
        <authorList>
            <consortium name="The Broad Institute Genomics Platform"/>
            <consortium name="The Broad Institute Genome Sequencing Center for Infectious Disease"/>
            <person name="Wu L."/>
            <person name="Ma J."/>
        </authorList>
    </citation>
    <scope>NUCLEOTIDE SEQUENCE [LARGE SCALE GENOMIC DNA]</scope>
    <source>
        <strain evidence="4">CGMCC 1.13681</strain>
    </source>
</reference>
<dbReference type="Proteomes" id="UP001596413">
    <property type="component" value="Unassembled WGS sequence"/>
</dbReference>
<dbReference type="PROSITE" id="PS00086">
    <property type="entry name" value="CYTOCHROME_P450"/>
    <property type="match status" value="1"/>
</dbReference>
<dbReference type="Gene3D" id="1.10.630.10">
    <property type="entry name" value="Cytochrome P450"/>
    <property type="match status" value="1"/>
</dbReference>
<dbReference type="SUPFAM" id="SSF48264">
    <property type="entry name" value="Cytochrome P450"/>
    <property type="match status" value="1"/>
</dbReference>
<organism evidence="3 4">
    <name type="scientific">Streptomyces polyrhachis</name>
    <dbReference type="NCBI Taxonomy" id="1282885"/>
    <lineage>
        <taxon>Bacteria</taxon>
        <taxon>Bacillati</taxon>
        <taxon>Actinomycetota</taxon>
        <taxon>Actinomycetes</taxon>
        <taxon>Kitasatosporales</taxon>
        <taxon>Streptomycetaceae</taxon>
        <taxon>Streptomyces</taxon>
    </lineage>
</organism>
<evidence type="ECO:0000256" key="2">
    <source>
        <dbReference type="RuleBase" id="RU000461"/>
    </source>
</evidence>
<gene>
    <name evidence="3" type="ORF">ACFQLX_18760</name>
</gene>
<keyword evidence="2" id="KW-0560">Oxidoreductase</keyword>
<protein>
    <submittedName>
        <fullName evidence="3">Cytochrome P450</fullName>
    </submittedName>
</protein>
<dbReference type="InterPro" id="IPR002397">
    <property type="entry name" value="Cyt_P450_B"/>
</dbReference>